<keyword evidence="2" id="KW-1185">Reference proteome</keyword>
<dbReference type="RefSeq" id="WP_146783754.1">
    <property type="nucleotide sequence ID" value="NZ_BAABIO010000002.1"/>
</dbReference>
<accession>A0A5B8UFQ5</accession>
<organism evidence="1 2">
    <name type="scientific">Flavisolibacter ginsenosidimutans</name>
    <dbReference type="NCBI Taxonomy" id="661481"/>
    <lineage>
        <taxon>Bacteria</taxon>
        <taxon>Pseudomonadati</taxon>
        <taxon>Bacteroidota</taxon>
        <taxon>Chitinophagia</taxon>
        <taxon>Chitinophagales</taxon>
        <taxon>Chitinophagaceae</taxon>
        <taxon>Flavisolibacter</taxon>
    </lineage>
</organism>
<reference evidence="1 2" key="1">
    <citation type="journal article" date="2015" name="Int. J. Syst. Evol. Microbiol.">
        <title>Flavisolibacter ginsenosidimutans sp. nov., with ginsenoside-converting activity isolated from soil used for cultivating ginseng.</title>
        <authorList>
            <person name="Zhao Y."/>
            <person name="Liu Q."/>
            <person name="Kang M.S."/>
            <person name="Jin F."/>
            <person name="Yu H."/>
            <person name="Im W.T."/>
        </authorList>
    </citation>
    <scope>NUCLEOTIDE SEQUENCE [LARGE SCALE GENOMIC DNA]</scope>
    <source>
        <strain evidence="1 2">Gsoil 636</strain>
    </source>
</reference>
<dbReference type="AlphaFoldDB" id="A0A5B8UFQ5"/>
<dbReference type="OrthoDB" id="655798at2"/>
<dbReference type="EMBL" id="CP042433">
    <property type="protein sequence ID" value="QEC55313.1"/>
    <property type="molecule type" value="Genomic_DNA"/>
</dbReference>
<evidence type="ECO:0000313" key="1">
    <source>
        <dbReference type="EMBL" id="QEC55313.1"/>
    </source>
</evidence>
<dbReference type="KEGG" id="fgg:FSB75_05125"/>
<name>A0A5B8UFQ5_9BACT</name>
<gene>
    <name evidence="1" type="ORF">FSB75_05125</name>
</gene>
<protein>
    <submittedName>
        <fullName evidence="1">Uncharacterized protein</fullName>
    </submittedName>
</protein>
<sequence>MFERIPTFERMLNERNAQLSEPVSLYLSIAEELERHPGHEFKGRAAFIRDQCSGFDAGRLFQKYRKAWNIPLFAEGILDVSDFKRGFLYRFREYSTSWNDSLAAKDWFLRSEEARAVRRYEFRHCDDGFEQCSILIEGSYRQILERLLQDGDYAVLASPAFTKSDLDSFIKSYIPDKGDFTMEQIIEDYIQHNPNY</sequence>
<evidence type="ECO:0000313" key="2">
    <source>
        <dbReference type="Proteomes" id="UP000321204"/>
    </source>
</evidence>
<dbReference type="Proteomes" id="UP000321204">
    <property type="component" value="Chromosome"/>
</dbReference>
<proteinExistence type="predicted"/>